<gene>
    <name evidence="1" type="ORF">QEZ52_00275</name>
</gene>
<protein>
    <submittedName>
        <fullName evidence="1">Uncharacterized protein</fullName>
    </submittedName>
</protein>
<sequence>MDMSVFNGRKRAEDGIFLQLRHPFTDEPIEEKGEPVGFVVRGSAAPSVQARLKEMQKKVESADDDEDRDALMEAMHSAQIEGAMPFIISARNMELGDKPVETEEQIREILNMTFPQMDFAKDADGNVRQVVVKDDEGNETRAPQFDITNKTFAQQVIDAAQDGARFLGETSGG</sequence>
<evidence type="ECO:0000313" key="2">
    <source>
        <dbReference type="Proteomes" id="UP001623232"/>
    </source>
</evidence>
<dbReference type="RefSeq" id="WP_406646854.1">
    <property type="nucleotide sequence ID" value="NZ_CP123584.1"/>
</dbReference>
<organism evidence="1 2">
    <name type="scientific">Aliisedimentitalea scapharcae</name>
    <dbReference type="NCBI Taxonomy" id="1524259"/>
    <lineage>
        <taxon>Bacteria</taxon>
        <taxon>Pseudomonadati</taxon>
        <taxon>Pseudomonadota</taxon>
        <taxon>Alphaproteobacteria</taxon>
        <taxon>Rhodobacterales</taxon>
        <taxon>Roseobacteraceae</taxon>
        <taxon>Aliisedimentitalea</taxon>
    </lineage>
</organism>
<keyword evidence="2" id="KW-1185">Reference proteome</keyword>
<name>A0ABZ2XUK5_9RHOB</name>
<dbReference type="EMBL" id="CP123584">
    <property type="protein sequence ID" value="WZK89019.1"/>
    <property type="molecule type" value="Genomic_DNA"/>
</dbReference>
<dbReference type="Proteomes" id="UP001623232">
    <property type="component" value="Chromosome"/>
</dbReference>
<evidence type="ECO:0000313" key="1">
    <source>
        <dbReference type="EMBL" id="WZK89019.1"/>
    </source>
</evidence>
<accession>A0ABZ2XUK5</accession>
<proteinExistence type="predicted"/>
<reference evidence="1 2" key="1">
    <citation type="submission" date="2023-04" db="EMBL/GenBank/DDBJ databases">
        <title>Complete genome sequence of Alisedimentitalea scapharcae.</title>
        <authorList>
            <person name="Rong J.-C."/>
            <person name="Yi M.-L."/>
            <person name="Zhao Q."/>
        </authorList>
    </citation>
    <scope>NUCLEOTIDE SEQUENCE [LARGE SCALE GENOMIC DNA]</scope>
    <source>
        <strain evidence="1 2">KCTC 42119</strain>
    </source>
</reference>